<comment type="caution">
    <text evidence="1">The sequence shown here is derived from an EMBL/GenBank/DDBJ whole genome shotgun (WGS) entry which is preliminary data.</text>
</comment>
<evidence type="ECO:0000313" key="1">
    <source>
        <dbReference type="EMBL" id="KZS18552.1"/>
    </source>
</evidence>
<proteinExistence type="predicted"/>
<dbReference type="EMBL" id="LRGB01000512">
    <property type="protein sequence ID" value="KZS18552.1"/>
    <property type="molecule type" value="Genomic_DNA"/>
</dbReference>
<keyword evidence="2" id="KW-1185">Reference proteome</keyword>
<gene>
    <name evidence="1" type="ORF">APZ42_015110</name>
</gene>
<evidence type="ECO:0000313" key="2">
    <source>
        <dbReference type="Proteomes" id="UP000076858"/>
    </source>
</evidence>
<accession>A0A162P5Z7</accession>
<dbReference type="AlphaFoldDB" id="A0A162P5Z7"/>
<name>A0A162P5Z7_9CRUS</name>
<reference evidence="1 2" key="1">
    <citation type="submission" date="2016-03" db="EMBL/GenBank/DDBJ databases">
        <title>EvidentialGene: Evidence-directed Construction of Genes on Genomes.</title>
        <authorList>
            <person name="Gilbert D.G."/>
            <person name="Choi J.-H."/>
            <person name="Mockaitis K."/>
            <person name="Colbourne J."/>
            <person name="Pfrender M."/>
        </authorList>
    </citation>
    <scope>NUCLEOTIDE SEQUENCE [LARGE SCALE GENOMIC DNA]</scope>
    <source>
        <strain evidence="1 2">Xinb3</strain>
        <tissue evidence="1">Complete organism</tissue>
    </source>
</reference>
<protein>
    <submittedName>
        <fullName evidence="1">Uncharacterized protein</fullName>
    </submittedName>
</protein>
<dbReference type="Proteomes" id="UP000076858">
    <property type="component" value="Unassembled WGS sequence"/>
</dbReference>
<sequence>MTKSSRQVYTYSTAQGALFLNSLRKVYGQSDKIPRMVVCKVPSR</sequence>
<organism evidence="1 2">
    <name type="scientific">Daphnia magna</name>
    <dbReference type="NCBI Taxonomy" id="35525"/>
    <lineage>
        <taxon>Eukaryota</taxon>
        <taxon>Metazoa</taxon>
        <taxon>Ecdysozoa</taxon>
        <taxon>Arthropoda</taxon>
        <taxon>Crustacea</taxon>
        <taxon>Branchiopoda</taxon>
        <taxon>Diplostraca</taxon>
        <taxon>Cladocera</taxon>
        <taxon>Anomopoda</taxon>
        <taxon>Daphniidae</taxon>
        <taxon>Daphnia</taxon>
    </lineage>
</organism>